<gene>
    <name evidence="1" type="ORF">SISSUDRAFT_914691</name>
</gene>
<dbReference type="EMBL" id="KV428096">
    <property type="protein sequence ID" value="KZT36901.1"/>
    <property type="molecule type" value="Genomic_DNA"/>
</dbReference>
<accession>A0A166BZ64</accession>
<evidence type="ECO:0000313" key="2">
    <source>
        <dbReference type="Proteomes" id="UP000076798"/>
    </source>
</evidence>
<evidence type="ECO:0000313" key="1">
    <source>
        <dbReference type="EMBL" id="KZT36901.1"/>
    </source>
</evidence>
<name>A0A166BZ64_9AGAM</name>
<proteinExistence type="predicted"/>
<dbReference type="Proteomes" id="UP000076798">
    <property type="component" value="Unassembled WGS sequence"/>
</dbReference>
<protein>
    <submittedName>
        <fullName evidence="1">Uncharacterized protein</fullName>
    </submittedName>
</protein>
<organism evidence="1 2">
    <name type="scientific">Sistotremastrum suecicum HHB10207 ss-3</name>
    <dbReference type="NCBI Taxonomy" id="1314776"/>
    <lineage>
        <taxon>Eukaryota</taxon>
        <taxon>Fungi</taxon>
        <taxon>Dikarya</taxon>
        <taxon>Basidiomycota</taxon>
        <taxon>Agaricomycotina</taxon>
        <taxon>Agaricomycetes</taxon>
        <taxon>Sistotremastrales</taxon>
        <taxon>Sistotremastraceae</taxon>
        <taxon>Sistotremastrum</taxon>
    </lineage>
</organism>
<keyword evidence="2" id="KW-1185">Reference proteome</keyword>
<sequence length="153" mass="17419">MAMHASSARCVPNISPRPRSSREQLLHILPNAKPSSDIPAEYSRRSNQAFDSPIVSRRWKLCWKVDAKDYIRTQHQSHFPHLPPIYLYLPPSCFGSSVYHPIRTYIADIRVHALLQLGLFASDLILGLLLQRCGIHFFDDSLPMPVPFGCRPS</sequence>
<reference evidence="1 2" key="1">
    <citation type="journal article" date="2016" name="Mol. Biol. Evol.">
        <title>Comparative Genomics of Early-Diverging Mushroom-Forming Fungi Provides Insights into the Origins of Lignocellulose Decay Capabilities.</title>
        <authorList>
            <person name="Nagy L.G."/>
            <person name="Riley R."/>
            <person name="Tritt A."/>
            <person name="Adam C."/>
            <person name="Daum C."/>
            <person name="Floudas D."/>
            <person name="Sun H."/>
            <person name="Yadav J.S."/>
            <person name="Pangilinan J."/>
            <person name="Larsson K.H."/>
            <person name="Matsuura K."/>
            <person name="Barry K."/>
            <person name="Labutti K."/>
            <person name="Kuo R."/>
            <person name="Ohm R.A."/>
            <person name="Bhattacharya S.S."/>
            <person name="Shirouzu T."/>
            <person name="Yoshinaga Y."/>
            <person name="Martin F.M."/>
            <person name="Grigoriev I.V."/>
            <person name="Hibbett D.S."/>
        </authorList>
    </citation>
    <scope>NUCLEOTIDE SEQUENCE [LARGE SCALE GENOMIC DNA]</scope>
    <source>
        <strain evidence="1 2">HHB10207 ss-3</strain>
    </source>
</reference>
<dbReference type="AlphaFoldDB" id="A0A166BZ64"/>